<protein>
    <submittedName>
        <fullName evidence="1">Uncharacterized protein</fullName>
    </submittedName>
</protein>
<dbReference type="EMBL" id="FMSH01000437">
    <property type="protein sequence ID" value="SCU89709.1"/>
    <property type="molecule type" value="Genomic_DNA"/>
</dbReference>
<gene>
    <name evidence="1" type="ORF">CNECB9_4920032</name>
</gene>
<reference evidence="1" key="1">
    <citation type="submission" date="2016-09" db="EMBL/GenBank/DDBJ databases">
        <authorList>
            <person name="Capua I."/>
            <person name="De Benedictis P."/>
            <person name="Joannis T."/>
            <person name="Lombin L.H."/>
            <person name="Cattoli G."/>
        </authorList>
    </citation>
    <scope>NUCLEOTIDE SEQUENCE</scope>
    <source>
        <strain evidence="1">B9</strain>
    </source>
</reference>
<sequence length="158" mass="18536">MAMFDFLVGLQLNWIGLCLKIEVSEHLNPKRVQFGTRLKKLRPLLQQYFESAGATAQDEFSQWCHRAEEARAMRNDYVHGRWGVPAKRQFNSEGYAVEGHWLLGFVPLHWDLSGQSDIQEKLMTMEEFAADVDACERLLQEYRALSDRYERFVVLRPR</sequence>
<proteinExistence type="predicted"/>
<organism evidence="1">
    <name type="scientific">Cupriavidus necator</name>
    <name type="common">Alcaligenes eutrophus</name>
    <name type="synonym">Ralstonia eutropha</name>
    <dbReference type="NCBI Taxonomy" id="106590"/>
    <lineage>
        <taxon>Bacteria</taxon>
        <taxon>Pseudomonadati</taxon>
        <taxon>Pseudomonadota</taxon>
        <taxon>Betaproteobacteria</taxon>
        <taxon>Burkholderiales</taxon>
        <taxon>Burkholderiaceae</taxon>
        <taxon>Cupriavidus</taxon>
    </lineage>
</organism>
<name>A0A1K0IZS5_CUPNE</name>
<accession>A0A1K0IZS5</accession>
<evidence type="ECO:0000313" key="1">
    <source>
        <dbReference type="EMBL" id="SCU89709.1"/>
    </source>
</evidence>
<dbReference type="AlphaFoldDB" id="A0A1K0IZS5"/>